<reference evidence="2 3" key="1">
    <citation type="journal article" date="2014" name="Genome Biol.">
        <title>Transcriptome and methylome profiling reveals relics of genome dominance in the mesopolyploid Brassica oleracea.</title>
        <authorList>
            <person name="Parkin I.A."/>
            <person name="Koh C."/>
            <person name="Tang H."/>
            <person name="Robinson S.J."/>
            <person name="Kagale S."/>
            <person name="Clarke W.E."/>
            <person name="Town C.D."/>
            <person name="Nixon J."/>
            <person name="Krishnakumar V."/>
            <person name="Bidwell S.L."/>
            <person name="Denoeud F."/>
            <person name="Belcram H."/>
            <person name="Links M.G."/>
            <person name="Just J."/>
            <person name="Clarke C."/>
            <person name="Bender T."/>
            <person name="Huebert T."/>
            <person name="Mason A.S."/>
            <person name="Pires J.C."/>
            <person name="Barker G."/>
            <person name="Moore J."/>
            <person name="Walley P.G."/>
            <person name="Manoli S."/>
            <person name="Batley J."/>
            <person name="Edwards D."/>
            <person name="Nelson M.N."/>
            <person name="Wang X."/>
            <person name="Paterson A.H."/>
            <person name="King G."/>
            <person name="Bancroft I."/>
            <person name="Chalhoub B."/>
            <person name="Sharpe A.G."/>
        </authorList>
    </citation>
    <scope>NUCLEOTIDE SEQUENCE</scope>
    <source>
        <strain evidence="2 3">cv. TO1000</strain>
    </source>
</reference>
<dbReference type="Proteomes" id="UP000032141">
    <property type="component" value="Chromosome C2"/>
</dbReference>
<keyword evidence="3" id="KW-1185">Reference proteome</keyword>
<dbReference type="Gramene" id="Bo2g118100.1">
    <property type="protein sequence ID" value="Bo2g118100.1"/>
    <property type="gene ID" value="Bo2g118100"/>
</dbReference>
<accession>A0A0D3ATP9</accession>
<reference evidence="2" key="2">
    <citation type="submission" date="2015-03" db="UniProtKB">
        <authorList>
            <consortium name="EnsemblPlants"/>
        </authorList>
    </citation>
    <scope>IDENTIFICATION</scope>
</reference>
<name>A0A0D3ATP9_BRAOL</name>
<feature type="region of interest" description="Disordered" evidence="1">
    <location>
        <begin position="72"/>
        <end position="91"/>
    </location>
</feature>
<sequence>MRGERQGNRSASLCEMGEGGGGGVLKALPLAFGVGVGSLQFSSMSSSKGWSRSGVRWFWCLHRGFHGATVVRSKSGGSAQKIPGGEEARRP</sequence>
<evidence type="ECO:0000313" key="3">
    <source>
        <dbReference type="Proteomes" id="UP000032141"/>
    </source>
</evidence>
<organism evidence="2 3">
    <name type="scientific">Brassica oleracea var. oleracea</name>
    <dbReference type="NCBI Taxonomy" id="109376"/>
    <lineage>
        <taxon>Eukaryota</taxon>
        <taxon>Viridiplantae</taxon>
        <taxon>Streptophyta</taxon>
        <taxon>Embryophyta</taxon>
        <taxon>Tracheophyta</taxon>
        <taxon>Spermatophyta</taxon>
        <taxon>Magnoliopsida</taxon>
        <taxon>eudicotyledons</taxon>
        <taxon>Gunneridae</taxon>
        <taxon>Pentapetalae</taxon>
        <taxon>rosids</taxon>
        <taxon>malvids</taxon>
        <taxon>Brassicales</taxon>
        <taxon>Brassicaceae</taxon>
        <taxon>Brassiceae</taxon>
        <taxon>Brassica</taxon>
    </lineage>
</organism>
<evidence type="ECO:0000256" key="1">
    <source>
        <dbReference type="SAM" id="MobiDB-lite"/>
    </source>
</evidence>
<evidence type="ECO:0000313" key="2">
    <source>
        <dbReference type="EnsemblPlants" id="Bo2g118100.1"/>
    </source>
</evidence>
<proteinExistence type="predicted"/>
<dbReference type="AlphaFoldDB" id="A0A0D3ATP9"/>
<dbReference type="HOGENOM" id="CLU_2430118_0_0_1"/>
<protein>
    <submittedName>
        <fullName evidence="2">Uncharacterized protein</fullName>
    </submittedName>
</protein>
<dbReference type="EnsemblPlants" id="Bo2g118100.1">
    <property type="protein sequence ID" value="Bo2g118100.1"/>
    <property type="gene ID" value="Bo2g118100"/>
</dbReference>